<dbReference type="EMBL" id="JBHTJM010000011">
    <property type="protein sequence ID" value="MFD0965103.1"/>
    <property type="molecule type" value="Genomic_DNA"/>
</dbReference>
<organism evidence="1 2">
    <name type="scientific">Pseudofulvibacter geojedonensis</name>
    <dbReference type="NCBI Taxonomy" id="1123758"/>
    <lineage>
        <taxon>Bacteria</taxon>
        <taxon>Pseudomonadati</taxon>
        <taxon>Bacteroidota</taxon>
        <taxon>Flavobacteriia</taxon>
        <taxon>Flavobacteriales</taxon>
        <taxon>Flavobacteriaceae</taxon>
        <taxon>Pseudofulvibacter</taxon>
    </lineage>
</organism>
<proteinExistence type="predicted"/>
<gene>
    <name evidence="1" type="ORF">ACFQ1O_13885</name>
</gene>
<comment type="caution">
    <text evidence="1">The sequence shown here is derived from an EMBL/GenBank/DDBJ whole genome shotgun (WGS) entry which is preliminary data.</text>
</comment>
<reference evidence="2" key="1">
    <citation type="journal article" date="2019" name="Int. J. Syst. Evol. Microbiol.">
        <title>The Global Catalogue of Microorganisms (GCM) 10K type strain sequencing project: providing services to taxonomists for standard genome sequencing and annotation.</title>
        <authorList>
            <consortium name="The Broad Institute Genomics Platform"/>
            <consortium name="The Broad Institute Genome Sequencing Center for Infectious Disease"/>
            <person name="Wu L."/>
            <person name="Ma J."/>
        </authorList>
    </citation>
    <scope>NUCLEOTIDE SEQUENCE [LARGE SCALE GENOMIC DNA]</scope>
    <source>
        <strain evidence="2">CCUG 62114</strain>
    </source>
</reference>
<sequence length="189" mass="22387">MKYLTLVFFFSFLSFSQNQEAKIFFNDGETFEGFASITGNNKIKFRLNLEDEPTKFSSNEISRVEFYGLYTEAIFEYVKLNNQYNLLQVLTEGEVTLYAEVKTSWSVLFLNLNTFGAGQYSDTNFFTLYLINKKFPKPFNKNPFVGWKKKMMEYFSDCDELVRKIKANEFNRNDLKEIVEYYNDFCTDL</sequence>
<evidence type="ECO:0000313" key="1">
    <source>
        <dbReference type="EMBL" id="MFD0965103.1"/>
    </source>
</evidence>
<name>A0ABW3I5G2_9FLAO</name>
<dbReference type="Proteomes" id="UP001596997">
    <property type="component" value="Unassembled WGS sequence"/>
</dbReference>
<evidence type="ECO:0008006" key="3">
    <source>
        <dbReference type="Google" id="ProtNLM"/>
    </source>
</evidence>
<accession>A0ABW3I5G2</accession>
<keyword evidence="2" id="KW-1185">Reference proteome</keyword>
<protein>
    <recommendedName>
        <fullName evidence="3">YARHG domain-containing protein</fullName>
    </recommendedName>
</protein>
<evidence type="ECO:0000313" key="2">
    <source>
        <dbReference type="Proteomes" id="UP001596997"/>
    </source>
</evidence>
<dbReference type="RefSeq" id="WP_377716939.1">
    <property type="nucleotide sequence ID" value="NZ_JBHTJM010000011.1"/>
</dbReference>